<evidence type="ECO:0000313" key="13">
    <source>
        <dbReference type="EMBL" id="BBD78223.1"/>
    </source>
</evidence>
<dbReference type="CDD" id="cd18552">
    <property type="entry name" value="ABC_6TM_MsbA_like"/>
    <property type="match status" value="1"/>
</dbReference>
<dbReference type="Gene3D" id="1.20.1560.10">
    <property type="entry name" value="ABC transporter type 1, transmembrane domain"/>
    <property type="match status" value="1"/>
</dbReference>
<dbReference type="InterPro" id="IPR039421">
    <property type="entry name" value="Type_1_exporter"/>
</dbReference>
<dbReference type="EMBL" id="AP018558">
    <property type="protein sequence ID" value="BBD78223.1"/>
    <property type="molecule type" value="Genomic_DNA"/>
</dbReference>
<feature type="transmembrane region" description="Helical" evidence="10">
    <location>
        <begin position="21"/>
        <end position="39"/>
    </location>
</feature>
<dbReference type="GO" id="GO:0016887">
    <property type="term" value="F:ATP hydrolysis activity"/>
    <property type="evidence" value="ECO:0007669"/>
    <property type="project" value="InterPro"/>
</dbReference>
<dbReference type="PROSITE" id="PS50929">
    <property type="entry name" value="ABC_TM1F"/>
    <property type="match status" value="1"/>
</dbReference>
<dbReference type="Gene3D" id="3.40.50.300">
    <property type="entry name" value="P-loop containing nucleotide triphosphate hydrolases"/>
    <property type="match status" value="1"/>
</dbReference>
<evidence type="ECO:0000313" key="14">
    <source>
        <dbReference type="Proteomes" id="UP000262004"/>
    </source>
</evidence>
<evidence type="ECO:0000256" key="5">
    <source>
        <dbReference type="ARBA" id="ARBA00022741"/>
    </source>
</evidence>
<sequence>MNAVPDRDLALYRRLWRYVRPYYGAWAIALVGFLLFASGQPMLAVALKYFVDGLTDPQLARVTLPWGESVNLLPWIPLILVAVALWQGIGTFLGQYGMAKVAAGVVHDLRRDLFAHLLTLPIAYFRDHDSGRTISRLTHDVTMTTTAVTDAVRVLVREGLTVLALLLYLLWSNWRLTLALLIVLPLIALVVRHTQKRLRQAARALQEAVGELTGLATETVRAISDLRAFGAETRIQERFAAANDAEEARQQRLARIAARQTAFTQLLTFTAMGVVLWLVLQLRGDATVGELVAYVSAAGLLPKPLRQLSEVGSRFARGLAGAESAFQLLDTPPEPETGHYAPPHSAPPPAAASTVSPPPTFAADPRAPSAAADALAPTPGADRCAPNAPTTPGTAFLARSTTSACSYAPAAHGTAPSLLTATPHHGAHVAFDHVSYRYPNAATLALETITFELRPNQFTALIGRSGSGKSTLVQLLLRFADPTSGTITFNGVPLPEWQRAALRRQIAYVPQAPVLFAGTIAENVALGVGNEPVPRDAIIAALKAAHAWEFVAPLPHGIDTPIGENGAQLSGGQRQRIALARAFLKRAPLLILDEATSALDSETEAAVHEALEQLRHHTTLLVIAHRLSTIERADTIVVLEAGRVVETGTHATLSQNRSRYAQLLAATAPNATRTAST</sequence>
<evidence type="ECO:0000259" key="11">
    <source>
        <dbReference type="PROSITE" id="PS50893"/>
    </source>
</evidence>
<keyword evidence="7 10" id="KW-1133">Transmembrane helix</keyword>
<protein>
    <submittedName>
        <fullName evidence="13">Lipid A export permease/ATP-binding protein MsbA</fullName>
    </submittedName>
</protein>
<keyword evidence="6 13" id="KW-0067">ATP-binding</keyword>
<dbReference type="PROSITE" id="PS50893">
    <property type="entry name" value="ABC_TRANSPORTER_2"/>
    <property type="match status" value="1"/>
</dbReference>
<feature type="transmembrane region" description="Helical" evidence="10">
    <location>
        <begin position="177"/>
        <end position="194"/>
    </location>
</feature>
<organism evidence="13 14">
    <name type="scientific">Hydrogenophilus thermoluteolus</name>
    <name type="common">Pseudomonas hydrogenothermophila</name>
    <dbReference type="NCBI Taxonomy" id="297"/>
    <lineage>
        <taxon>Bacteria</taxon>
        <taxon>Pseudomonadati</taxon>
        <taxon>Pseudomonadota</taxon>
        <taxon>Hydrogenophilia</taxon>
        <taxon>Hydrogenophilales</taxon>
        <taxon>Hydrogenophilaceae</taxon>
        <taxon>Hydrogenophilus</taxon>
    </lineage>
</organism>
<dbReference type="Pfam" id="PF00664">
    <property type="entry name" value="ABC_membrane"/>
    <property type="match status" value="1"/>
</dbReference>
<dbReference type="OrthoDB" id="5298313at2"/>
<keyword evidence="14" id="KW-1185">Reference proteome</keyword>
<dbReference type="PROSITE" id="PS00211">
    <property type="entry name" value="ABC_TRANSPORTER_1"/>
    <property type="match status" value="1"/>
</dbReference>
<evidence type="ECO:0000256" key="6">
    <source>
        <dbReference type="ARBA" id="ARBA00022840"/>
    </source>
</evidence>
<keyword evidence="2" id="KW-0813">Transport</keyword>
<feature type="region of interest" description="Disordered" evidence="9">
    <location>
        <begin position="329"/>
        <end position="388"/>
    </location>
</feature>
<evidence type="ECO:0000256" key="4">
    <source>
        <dbReference type="ARBA" id="ARBA00022692"/>
    </source>
</evidence>
<dbReference type="Proteomes" id="UP000262004">
    <property type="component" value="Chromosome"/>
</dbReference>
<dbReference type="SUPFAM" id="SSF52540">
    <property type="entry name" value="P-loop containing nucleoside triphosphate hydrolases"/>
    <property type="match status" value="1"/>
</dbReference>
<dbReference type="InterPro" id="IPR003439">
    <property type="entry name" value="ABC_transporter-like_ATP-bd"/>
</dbReference>
<dbReference type="PANTHER" id="PTHR43394:SF1">
    <property type="entry name" value="ATP-BINDING CASSETTE SUB-FAMILY B MEMBER 10, MITOCHONDRIAL"/>
    <property type="match status" value="1"/>
</dbReference>
<keyword evidence="5" id="KW-0547">Nucleotide-binding</keyword>
<feature type="domain" description="ABC transporter" evidence="11">
    <location>
        <begin position="429"/>
        <end position="666"/>
    </location>
</feature>
<dbReference type="PANTHER" id="PTHR43394">
    <property type="entry name" value="ATP-DEPENDENT PERMEASE MDL1, MITOCHONDRIAL"/>
    <property type="match status" value="1"/>
</dbReference>
<accession>A0A2Z6E0E6</accession>
<evidence type="ECO:0000259" key="12">
    <source>
        <dbReference type="PROSITE" id="PS50929"/>
    </source>
</evidence>
<dbReference type="InterPro" id="IPR017871">
    <property type="entry name" value="ABC_transporter-like_CS"/>
</dbReference>
<dbReference type="InterPro" id="IPR011527">
    <property type="entry name" value="ABC1_TM_dom"/>
</dbReference>
<evidence type="ECO:0000256" key="1">
    <source>
        <dbReference type="ARBA" id="ARBA00004651"/>
    </source>
</evidence>
<evidence type="ECO:0000256" key="9">
    <source>
        <dbReference type="SAM" id="MobiDB-lite"/>
    </source>
</evidence>
<dbReference type="SMART" id="SM00382">
    <property type="entry name" value="AAA"/>
    <property type="match status" value="1"/>
</dbReference>
<dbReference type="AlphaFoldDB" id="A0A2Z6E0E6"/>
<feature type="compositionally biased region" description="Low complexity" evidence="9">
    <location>
        <begin position="361"/>
        <end position="382"/>
    </location>
</feature>
<feature type="transmembrane region" description="Helical" evidence="10">
    <location>
        <begin position="262"/>
        <end position="280"/>
    </location>
</feature>
<evidence type="ECO:0000256" key="7">
    <source>
        <dbReference type="ARBA" id="ARBA00022989"/>
    </source>
</evidence>
<dbReference type="Pfam" id="PF00005">
    <property type="entry name" value="ABC_tran"/>
    <property type="match status" value="1"/>
</dbReference>
<keyword evidence="8 10" id="KW-0472">Membrane</keyword>
<dbReference type="GO" id="GO:0005886">
    <property type="term" value="C:plasma membrane"/>
    <property type="evidence" value="ECO:0007669"/>
    <property type="project" value="UniProtKB-SubCell"/>
</dbReference>
<dbReference type="GO" id="GO:0005524">
    <property type="term" value="F:ATP binding"/>
    <property type="evidence" value="ECO:0007669"/>
    <property type="project" value="UniProtKB-KW"/>
</dbReference>
<gene>
    <name evidence="13" type="ORF">HPTL_1969</name>
</gene>
<dbReference type="RefSeq" id="WP_119335873.1">
    <property type="nucleotide sequence ID" value="NZ_AP018558.1"/>
</dbReference>
<dbReference type="InterPro" id="IPR003593">
    <property type="entry name" value="AAA+_ATPase"/>
</dbReference>
<evidence type="ECO:0000256" key="2">
    <source>
        <dbReference type="ARBA" id="ARBA00022448"/>
    </source>
</evidence>
<feature type="transmembrane region" description="Helical" evidence="10">
    <location>
        <begin position="154"/>
        <end position="171"/>
    </location>
</feature>
<feature type="transmembrane region" description="Helical" evidence="10">
    <location>
        <begin position="72"/>
        <end position="93"/>
    </location>
</feature>
<reference evidence="13 14" key="1">
    <citation type="submission" date="2018-04" db="EMBL/GenBank/DDBJ databases">
        <title>Complete genome sequence of Hydrogenophilus thermoluteolus TH-1.</title>
        <authorList>
            <person name="Arai H."/>
        </authorList>
    </citation>
    <scope>NUCLEOTIDE SEQUENCE [LARGE SCALE GENOMIC DNA]</scope>
    <source>
        <strain evidence="13 14">TH-1</strain>
    </source>
</reference>
<feature type="compositionally biased region" description="Pro residues" evidence="9">
    <location>
        <begin position="344"/>
        <end position="360"/>
    </location>
</feature>
<dbReference type="FunFam" id="3.40.50.300:FF:000221">
    <property type="entry name" value="Multidrug ABC transporter ATP-binding protein"/>
    <property type="match status" value="1"/>
</dbReference>
<dbReference type="InterPro" id="IPR027417">
    <property type="entry name" value="P-loop_NTPase"/>
</dbReference>
<dbReference type="GO" id="GO:0015421">
    <property type="term" value="F:ABC-type oligopeptide transporter activity"/>
    <property type="evidence" value="ECO:0007669"/>
    <property type="project" value="TreeGrafter"/>
</dbReference>
<dbReference type="KEGG" id="htl:HPTL_1969"/>
<name>A0A2Z6E0E6_HYDTE</name>
<evidence type="ECO:0000256" key="3">
    <source>
        <dbReference type="ARBA" id="ARBA00022475"/>
    </source>
</evidence>
<keyword evidence="3" id="KW-1003">Cell membrane</keyword>
<comment type="subcellular location">
    <subcellularLocation>
        <location evidence="1">Cell membrane</location>
        <topology evidence="1">Multi-pass membrane protein</topology>
    </subcellularLocation>
</comment>
<feature type="domain" description="ABC transmembrane type-1" evidence="12">
    <location>
        <begin position="27"/>
        <end position="317"/>
    </location>
</feature>
<keyword evidence="4 10" id="KW-0812">Transmembrane</keyword>
<dbReference type="InterPro" id="IPR036640">
    <property type="entry name" value="ABC1_TM_sf"/>
</dbReference>
<evidence type="ECO:0000256" key="10">
    <source>
        <dbReference type="SAM" id="Phobius"/>
    </source>
</evidence>
<dbReference type="SUPFAM" id="SSF90123">
    <property type="entry name" value="ABC transporter transmembrane region"/>
    <property type="match status" value="1"/>
</dbReference>
<evidence type="ECO:0000256" key="8">
    <source>
        <dbReference type="ARBA" id="ARBA00023136"/>
    </source>
</evidence>
<proteinExistence type="predicted"/>